<accession>A0A8E2JUA6</accession>
<dbReference type="EMBL" id="KV749345">
    <property type="protein sequence ID" value="OCL09884.1"/>
    <property type="molecule type" value="Genomic_DNA"/>
</dbReference>
<gene>
    <name evidence="1" type="ORF">AOQ84DRAFT_353802</name>
</gene>
<proteinExistence type="predicted"/>
<sequence length="220" mass="24761">MTPDSDGISIHAAYSSCITSFLSCRQNPHLTWLSLVDDELGRFKAWAANIGSSRNASSTSSLDFRLRDSPRTQSMVLLLLRGLRINLGYATRIFEEPEDVLYDTKLPDDQNFGSVDLQLRLNHKSIRGSSENPEENSSHPYTAIEIATILSIEALQTVHNIISQLQRLSTTIRRASAREYDIRLAKERDIKDGIDEGADDEMCMINLVQNRFKEADPTLC</sequence>
<dbReference type="Proteomes" id="UP000250140">
    <property type="component" value="Unassembled WGS sequence"/>
</dbReference>
<protein>
    <submittedName>
        <fullName evidence="1">Uncharacterized protein</fullName>
    </submittedName>
</protein>
<name>A0A8E2JUA6_9PEZI</name>
<organism evidence="1 2">
    <name type="scientific">Glonium stellatum</name>
    <dbReference type="NCBI Taxonomy" id="574774"/>
    <lineage>
        <taxon>Eukaryota</taxon>
        <taxon>Fungi</taxon>
        <taxon>Dikarya</taxon>
        <taxon>Ascomycota</taxon>
        <taxon>Pezizomycotina</taxon>
        <taxon>Dothideomycetes</taxon>
        <taxon>Pleosporomycetidae</taxon>
        <taxon>Gloniales</taxon>
        <taxon>Gloniaceae</taxon>
        <taxon>Glonium</taxon>
    </lineage>
</organism>
<keyword evidence="2" id="KW-1185">Reference proteome</keyword>
<dbReference type="AlphaFoldDB" id="A0A8E2JUA6"/>
<reference evidence="1 2" key="1">
    <citation type="journal article" date="2016" name="Nat. Commun.">
        <title>Ectomycorrhizal ecology is imprinted in the genome of the dominant symbiotic fungus Cenococcum geophilum.</title>
        <authorList>
            <consortium name="DOE Joint Genome Institute"/>
            <person name="Peter M."/>
            <person name="Kohler A."/>
            <person name="Ohm R.A."/>
            <person name="Kuo A."/>
            <person name="Krutzmann J."/>
            <person name="Morin E."/>
            <person name="Arend M."/>
            <person name="Barry K.W."/>
            <person name="Binder M."/>
            <person name="Choi C."/>
            <person name="Clum A."/>
            <person name="Copeland A."/>
            <person name="Grisel N."/>
            <person name="Haridas S."/>
            <person name="Kipfer T."/>
            <person name="LaButti K."/>
            <person name="Lindquist E."/>
            <person name="Lipzen A."/>
            <person name="Maire R."/>
            <person name="Meier B."/>
            <person name="Mihaltcheva S."/>
            <person name="Molinier V."/>
            <person name="Murat C."/>
            <person name="Poggeler S."/>
            <person name="Quandt C.A."/>
            <person name="Sperisen C."/>
            <person name="Tritt A."/>
            <person name="Tisserant E."/>
            <person name="Crous P.W."/>
            <person name="Henrissat B."/>
            <person name="Nehls U."/>
            <person name="Egli S."/>
            <person name="Spatafora J.W."/>
            <person name="Grigoriev I.V."/>
            <person name="Martin F.M."/>
        </authorList>
    </citation>
    <scope>NUCLEOTIDE SEQUENCE [LARGE SCALE GENOMIC DNA]</scope>
    <source>
        <strain evidence="1 2">CBS 207.34</strain>
    </source>
</reference>
<evidence type="ECO:0000313" key="1">
    <source>
        <dbReference type="EMBL" id="OCL09884.1"/>
    </source>
</evidence>
<dbReference type="OrthoDB" id="6133115at2759"/>
<evidence type="ECO:0000313" key="2">
    <source>
        <dbReference type="Proteomes" id="UP000250140"/>
    </source>
</evidence>